<evidence type="ECO:0000256" key="5">
    <source>
        <dbReference type="ARBA" id="ARBA00022833"/>
    </source>
</evidence>
<sequence>MQHRSRAHMFQIQVRALIKTLKCLQSDDKYQALLFLISAIKLYVKFLYNDCQERLYKPAILKELNNIENVIVVNLLKARGAGTASASASSVATARTSASSYGGGLASTTRLDLGSTSIRSTDLSLGGDGLLMMHPHRTQPHPPLMPWDLRGKLLRGNLFDGLPPTDSVRLGANISAAACNSLLKGGHRLASAARWLGNVRMTRALVRMIANHDFKLLFNMFEQSIFPTWKIYKNERIFVRKRPALTTVTVRTSLPAICYGSGSSHSPPATYIKKEEFDFDPPYSIADDHCFEEIKDEDDDDLLLMKEDDSIDISNEIFSEEESSTNNTSLMLSSDTNTLDTNDSSMVSHERNKEQSYQCLLCDKSYRKRKSLVIHFNLHPGYCPDCGKQRGVTSDEIVEHNRIYHKNRPHICEHCGETFTRNQQYQIHVQGHFISQKRVAEQNCKKIHKHCCKTCGIVFNNQKYLEKHIQKTNHQTEGVVCEICGAIFCNSVKLNHHVTRMHNNVFSQKASLERTMLLQQTSTSVVEKSYCCDHCGLAFLSQTTLRDHIKLAHTSLPEDVKSSQTATENKFECNICNKLFAAKRSLKRHKLCHSEERAFRCTVDNCKDAYKNQSHLARHMKTVHHIEPQKRLPKGKAAASAAAATAAAGGSSGGTSATLSTSTTGDPSRASSASADFIGHGIGDGVTMGGGSCDSLKVGGGGALKKSALGSSEKSLGDSSTNFSDNMSSFNYEFSDTTGGGSSTPALPSLGGREEGTPTLLSSAMLGAGSGSTMAPRSQAGAFNDPGISFATTSKQQQHNQLQQQHLSWQNLEFGSVPQHRSAATLAGGGGGGGGPPAQPMQDPLATQGSFMDAGHSQHHNLHHQAHHPLGPGAMGDPMGGAGGGGGGGVFMASNMMPGGARRFPLPETNLTCEHCDETNFVNAQQFQVHVQDHFVVKEGKEPAGKKLLRLICKTCNLVFATGPQLDRHIQKTNHHTESIACEICSAIFNSNLKVYQHMLKCHKNDIWFACEQCSKVFILKQDYDKHQLVHQTVTDRSIICEHCASSFLTQEALKEHIKIAHSMDKKYKCTICNKLFAARRSLKRHKLCHEEEAAFRCPVDGCTEAFRTAANLAKHKKMAHPAGLVAAPAPQVPGSIVAGVMVAHDSMGEPLHVATSKLPGTMVGGPLSATASGTMKVLEKVHQEPVVQNASIGQVMPGHHGTSPLMAMNASAAGMLKTEPRPSPSMGMVVPPSRTSSAGSSAGLGGSNTNSGSGANMPYNPYEASSAMHYNSVGLGVSPGSNIGPAGHGHHAALHHHHHHMQQQQQQQQQQHGGNQHHSSQQALPHHHSQSQFVGMTNPAGAAGLHYTSAHGGSRGGTAGTSSNLEQQQQPSTVGYRMAGDGSASVGPSGGNTGNIPYGYAQMANAYDWQNMAEMGNQTAGVEAGGIVGGANPGPTQVPSASASSMKGAGSKYYNAMHENNPGGAGGKRLSNNELYDRLQDMWNANMMKMEFQEEGTGGNGNSGAYNSLGNILTNLEMIGGSSNFESQAQQQQQQQQQGYDMIPASRTSADPHLGNGASNQATTLPTDVAKAQANNLPFVDSFTESIDYLQQSFQYV</sequence>
<dbReference type="EMBL" id="ATLV01021825">
    <property type="status" value="NOT_ANNOTATED_CDS"/>
    <property type="molecule type" value="Genomic_DNA"/>
</dbReference>
<dbReference type="OMA" id="IICEHCA"/>
<feature type="compositionally biased region" description="Gly residues" evidence="8">
    <location>
        <begin position="827"/>
        <end position="836"/>
    </location>
</feature>
<evidence type="ECO:0000256" key="3">
    <source>
        <dbReference type="ARBA" id="ARBA00022737"/>
    </source>
</evidence>
<keyword evidence="12" id="KW-1185">Reference proteome</keyword>
<feature type="domain" description="C2H2-type" evidence="9">
    <location>
        <begin position="1068"/>
        <end position="1095"/>
    </location>
</feature>
<protein>
    <submittedName>
        <fullName evidence="10 11">Zinc finger protein</fullName>
    </submittedName>
</protein>
<feature type="region of interest" description="Disordered" evidence="8">
    <location>
        <begin position="822"/>
        <end position="882"/>
    </location>
</feature>
<dbReference type="SUPFAM" id="SSF57667">
    <property type="entry name" value="beta-beta-alpha zinc fingers"/>
    <property type="match status" value="6"/>
</dbReference>
<dbReference type="GO" id="GO:0008270">
    <property type="term" value="F:zinc ion binding"/>
    <property type="evidence" value="ECO:0007669"/>
    <property type="project" value="UniProtKB-KW"/>
</dbReference>
<reference evidence="11" key="2">
    <citation type="submission" date="2020-05" db="UniProtKB">
        <authorList>
            <consortium name="EnsemblMetazoa"/>
        </authorList>
    </citation>
    <scope>IDENTIFICATION</scope>
</reference>
<dbReference type="InterPro" id="IPR013087">
    <property type="entry name" value="Znf_C2H2_type"/>
</dbReference>
<feature type="region of interest" description="Disordered" evidence="8">
    <location>
        <begin position="1217"/>
        <end position="1258"/>
    </location>
</feature>
<feature type="domain" description="C2H2-type" evidence="9">
    <location>
        <begin position="530"/>
        <end position="558"/>
    </location>
</feature>
<evidence type="ECO:0000256" key="6">
    <source>
        <dbReference type="ARBA" id="ARBA00023242"/>
    </source>
</evidence>
<feature type="region of interest" description="Disordered" evidence="8">
    <location>
        <begin position="1280"/>
        <end position="1391"/>
    </location>
</feature>
<evidence type="ECO:0000313" key="11">
    <source>
        <dbReference type="EnsemblMetazoa" id="ASIC014922-PA"/>
    </source>
</evidence>
<feature type="domain" description="C2H2-type" evidence="9">
    <location>
        <begin position="357"/>
        <end position="384"/>
    </location>
</feature>
<feature type="region of interest" description="Disordered" evidence="8">
    <location>
        <begin position="624"/>
        <end position="672"/>
    </location>
</feature>
<dbReference type="InterPro" id="IPR050888">
    <property type="entry name" value="ZnF_C2H2-type_TF"/>
</dbReference>
<dbReference type="PANTHER" id="PTHR24406">
    <property type="entry name" value="TRANSCRIPTIONAL REPRESSOR CTCFL-RELATED"/>
    <property type="match status" value="1"/>
</dbReference>
<feature type="compositionally biased region" description="Polar residues" evidence="8">
    <location>
        <begin position="1365"/>
        <end position="1374"/>
    </location>
</feature>
<reference evidence="10 12" key="1">
    <citation type="journal article" date="2014" name="BMC Genomics">
        <title>Genome sequence of Anopheles sinensis provides insight into genetics basis of mosquito competence for malaria parasites.</title>
        <authorList>
            <person name="Zhou D."/>
            <person name="Zhang D."/>
            <person name="Ding G."/>
            <person name="Shi L."/>
            <person name="Hou Q."/>
            <person name="Ye Y."/>
            <person name="Xu Y."/>
            <person name="Zhou H."/>
            <person name="Xiong C."/>
            <person name="Li S."/>
            <person name="Yu J."/>
            <person name="Hong S."/>
            <person name="Yu X."/>
            <person name="Zou P."/>
            <person name="Chen C."/>
            <person name="Chang X."/>
            <person name="Wang W."/>
            <person name="Lv Y."/>
            <person name="Sun Y."/>
            <person name="Ma L."/>
            <person name="Shen B."/>
            <person name="Zhu C."/>
        </authorList>
    </citation>
    <scope>NUCLEOTIDE SEQUENCE [LARGE SCALE GENOMIC DNA]</scope>
</reference>
<feature type="domain" description="C2H2-type" evidence="9">
    <location>
        <begin position="599"/>
        <end position="629"/>
    </location>
</feature>
<dbReference type="VEuPathDB" id="VectorBase:ASIC014922"/>
<keyword evidence="6" id="KW-0539">Nucleus</keyword>
<evidence type="ECO:0000313" key="10">
    <source>
        <dbReference type="EMBL" id="KFB46887.1"/>
    </source>
</evidence>
<keyword evidence="4 7" id="KW-0863">Zinc-finger</keyword>
<feature type="compositionally biased region" description="Low complexity" evidence="8">
    <location>
        <begin position="1529"/>
        <end position="1539"/>
    </location>
</feature>
<evidence type="ECO:0000256" key="8">
    <source>
        <dbReference type="SAM" id="MobiDB-lite"/>
    </source>
</evidence>
<feature type="domain" description="C2H2-type" evidence="9">
    <location>
        <begin position="1039"/>
        <end position="1067"/>
    </location>
</feature>
<evidence type="ECO:0000313" key="12">
    <source>
        <dbReference type="Proteomes" id="UP000030765"/>
    </source>
</evidence>
<dbReference type="SMART" id="SM00355">
    <property type="entry name" value="ZnF_C2H2"/>
    <property type="match status" value="15"/>
</dbReference>
<feature type="domain" description="C2H2-type" evidence="9">
    <location>
        <begin position="410"/>
        <end position="437"/>
    </location>
</feature>
<feature type="domain" description="C2H2-type" evidence="9">
    <location>
        <begin position="450"/>
        <end position="479"/>
    </location>
</feature>
<evidence type="ECO:0000259" key="9">
    <source>
        <dbReference type="PROSITE" id="PS50157"/>
    </source>
</evidence>
<feature type="region of interest" description="Disordered" evidence="8">
    <location>
        <begin position="1525"/>
        <end position="1563"/>
    </location>
</feature>
<evidence type="ECO:0000256" key="2">
    <source>
        <dbReference type="ARBA" id="ARBA00022723"/>
    </source>
</evidence>
<evidence type="ECO:0000256" key="4">
    <source>
        <dbReference type="ARBA" id="ARBA00022771"/>
    </source>
</evidence>
<dbReference type="PROSITE" id="PS00028">
    <property type="entry name" value="ZINC_FINGER_C2H2_1"/>
    <property type="match status" value="12"/>
</dbReference>
<organism evidence="10">
    <name type="scientific">Anopheles sinensis</name>
    <name type="common">Mosquito</name>
    <dbReference type="NCBI Taxonomy" id="74873"/>
    <lineage>
        <taxon>Eukaryota</taxon>
        <taxon>Metazoa</taxon>
        <taxon>Ecdysozoa</taxon>
        <taxon>Arthropoda</taxon>
        <taxon>Hexapoda</taxon>
        <taxon>Insecta</taxon>
        <taxon>Pterygota</taxon>
        <taxon>Neoptera</taxon>
        <taxon>Endopterygota</taxon>
        <taxon>Diptera</taxon>
        <taxon>Nematocera</taxon>
        <taxon>Culicoidea</taxon>
        <taxon>Culicidae</taxon>
        <taxon>Anophelinae</taxon>
        <taxon>Anopheles</taxon>
    </lineage>
</organism>
<dbReference type="Pfam" id="PF00096">
    <property type="entry name" value="zf-C2H2"/>
    <property type="match status" value="2"/>
</dbReference>
<gene>
    <name evidence="10" type="ORF">ZHAS_00014922</name>
</gene>
<accession>A0A084W9J3</accession>
<feature type="compositionally biased region" description="Low complexity" evidence="8">
    <location>
        <begin position="1225"/>
        <end position="1257"/>
    </location>
</feature>
<comment type="subcellular location">
    <subcellularLocation>
        <location evidence="1">Nucleus</location>
    </subcellularLocation>
</comment>
<dbReference type="OrthoDB" id="8922241at2759"/>
<feature type="domain" description="C2H2-type" evidence="9">
    <location>
        <begin position="571"/>
        <end position="598"/>
    </location>
</feature>
<dbReference type="GO" id="GO:0005634">
    <property type="term" value="C:nucleus"/>
    <property type="evidence" value="ECO:0007669"/>
    <property type="project" value="UniProtKB-SubCell"/>
</dbReference>
<keyword evidence="5" id="KW-0862">Zinc</keyword>
<feature type="compositionally biased region" description="Low complexity" evidence="8">
    <location>
        <begin position="635"/>
        <end position="665"/>
    </location>
</feature>
<dbReference type="InterPro" id="IPR036236">
    <property type="entry name" value="Znf_C2H2_sf"/>
</dbReference>
<proteinExistence type="predicted"/>
<feature type="compositionally biased region" description="Basic residues" evidence="8">
    <location>
        <begin position="857"/>
        <end position="867"/>
    </location>
</feature>
<feature type="region of interest" description="Disordered" evidence="8">
    <location>
        <begin position="734"/>
        <end position="753"/>
    </location>
</feature>
<dbReference type="EnsemblMetazoa" id="ASIC014922-RA">
    <property type="protein sequence ID" value="ASIC014922-PA"/>
    <property type="gene ID" value="ASIC014922"/>
</dbReference>
<feature type="domain" description="C2H2-type" evidence="9">
    <location>
        <begin position="1096"/>
        <end position="1121"/>
    </location>
</feature>
<keyword evidence="2" id="KW-0479">Metal-binding</keyword>
<dbReference type="Gene3D" id="3.30.160.60">
    <property type="entry name" value="Classic Zinc Finger"/>
    <property type="match status" value="9"/>
</dbReference>
<dbReference type="EMBL" id="KE525324">
    <property type="protein sequence ID" value="KFB46887.1"/>
    <property type="molecule type" value="Genomic_DNA"/>
</dbReference>
<evidence type="ECO:0000256" key="7">
    <source>
        <dbReference type="PROSITE-ProRule" id="PRU00042"/>
    </source>
</evidence>
<feature type="domain" description="C2H2-type" evidence="9">
    <location>
        <begin position="1009"/>
        <end position="1031"/>
    </location>
</feature>
<keyword evidence="3" id="KW-0677">Repeat</keyword>
<evidence type="ECO:0000256" key="1">
    <source>
        <dbReference type="ARBA" id="ARBA00004123"/>
    </source>
</evidence>
<feature type="compositionally biased region" description="Low complexity" evidence="8">
    <location>
        <begin position="1303"/>
        <end position="1324"/>
    </location>
</feature>
<dbReference type="PROSITE" id="PS50157">
    <property type="entry name" value="ZINC_FINGER_C2H2_2"/>
    <property type="match status" value="10"/>
</dbReference>
<dbReference type="Proteomes" id="UP000030765">
    <property type="component" value="Unassembled WGS sequence"/>
</dbReference>
<feature type="compositionally biased region" description="Basic residues" evidence="8">
    <location>
        <begin position="1289"/>
        <end position="1302"/>
    </location>
</feature>
<dbReference type="VEuPathDB" id="VectorBase:ASIS010959"/>
<dbReference type="STRING" id="74873.A0A084W9J3"/>
<name>A0A084W9J3_ANOSI</name>